<dbReference type="EMBL" id="BMSX01000001">
    <property type="protein sequence ID" value="GGQ89970.1"/>
    <property type="molecule type" value="Genomic_DNA"/>
</dbReference>
<name>A0A918EYA1_9ACTN</name>
<comment type="caution">
    <text evidence="1">The sequence shown here is derived from an EMBL/GenBank/DDBJ whole genome shotgun (WGS) entry which is preliminary data.</text>
</comment>
<organism evidence="1 2">
    <name type="scientific">Streptomyces aurantiogriseus</name>
    <dbReference type="NCBI Taxonomy" id="66870"/>
    <lineage>
        <taxon>Bacteria</taxon>
        <taxon>Bacillati</taxon>
        <taxon>Actinomycetota</taxon>
        <taxon>Actinomycetes</taxon>
        <taxon>Kitasatosporales</taxon>
        <taxon>Streptomycetaceae</taxon>
        <taxon>Streptomyces</taxon>
    </lineage>
</organism>
<evidence type="ECO:0000313" key="1">
    <source>
        <dbReference type="EMBL" id="GGQ89970.1"/>
    </source>
</evidence>
<dbReference type="AlphaFoldDB" id="A0A918EYA1"/>
<protein>
    <submittedName>
        <fullName evidence="1">Uncharacterized protein</fullName>
    </submittedName>
</protein>
<reference evidence="1" key="2">
    <citation type="submission" date="2020-09" db="EMBL/GenBank/DDBJ databases">
        <authorList>
            <person name="Sun Q."/>
            <person name="Ohkuma M."/>
        </authorList>
    </citation>
    <scope>NUCLEOTIDE SEQUENCE</scope>
    <source>
        <strain evidence="1">JCM 4346</strain>
    </source>
</reference>
<evidence type="ECO:0000313" key="2">
    <source>
        <dbReference type="Proteomes" id="UP000658320"/>
    </source>
</evidence>
<keyword evidence="2" id="KW-1185">Reference proteome</keyword>
<proteinExistence type="predicted"/>
<sequence>MLAERIDDTLSDLSWRMWPTSRHTLLYVSRDGLRGAEWIVAAYPFELGGLPVAWQLGTVFLVSYGAGFANAQVRVPSAVGVHTASTVTPWETSTEIFSQISRKRSPGTTSRARPAKRIRPLTWYFPVRVAGFEPTTSSPRTLGWVVIEVWWAGRLAAEGYGRSAGAMAVAVLRCCTAG</sequence>
<dbReference type="Proteomes" id="UP000658320">
    <property type="component" value="Unassembled WGS sequence"/>
</dbReference>
<reference evidence="1" key="1">
    <citation type="journal article" date="2014" name="Int. J. Syst. Evol. Microbiol.">
        <title>Complete genome sequence of Corynebacterium casei LMG S-19264T (=DSM 44701T), isolated from a smear-ripened cheese.</title>
        <authorList>
            <consortium name="US DOE Joint Genome Institute (JGI-PGF)"/>
            <person name="Walter F."/>
            <person name="Albersmeier A."/>
            <person name="Kalinowski J."/>
            <person name="Ruckert C."/>
        </authorList>
    </citation>
    <scope>NUCLEOTIDE SEQUENCE</scope>
    <source>
        <strain evidence="1">JCM 4346</strain>
    </source>
</reference>
<accession>A0A918EYA1</accession>
<gene>
    <name evidence="1" type="ORF">GCM10010251_00030</name>
</gene>